<organism evidence="2 3">
    <name type="scientific">Ophiocordyceps australis</name>
    <dbReference type="NCBI Taxonomy" id="1399860"/>
    <lineage>
        <taxon>Eukaryota</taxon>
        <taxon>Fungi</taxon>
        <taxon>Dikarya</taxon>
        <taxon>Ascomycota</taxon>
        <taxon>Pezizomycotina</taxon>
        <taxon>Sordariomycetes</taxon>
        <taxon>Hypocreomycetidae</taxon>
        <taxon>Hypocreales</taxon>
        <taxon>Ophiocordycipitaceae</taxon>
        <taxon>Ophiocordyceps</taxon>
    </lineage>
</organism>
<feature type="region of interest" description="Disordered" evidence="1">
    <location>
        <begin position="205"/>
        <end position="247"/>
    </location>
</feature>
<dbReference type="Gene3D" id="3.40.30.10">
    <property type="entry name" value="Glutaredoxin"/>
    <property type="match status" value="1"/>
</dbReference>
<feature type="region of interest" description="Disordered" evidence="1">
    <location>
        <begin position="19"/>
        <end position="41"/>
    </location>
</feature>
<name>A0A2C5YHR1_9HYPO</name>
<evidence type="ECO:0000313" key="2">
    <source>
        <dbReference type="EMBL" id="PHH68297.1"/>
    </source>
</evidence>
<gene>
    <name evidence="2" type="ORF">CDD82_659</name>
</gene>
<dbReference type="PANTHER" id="PTHR42336:SF1">
    <property type="entry name" value="ALKYL HYDROPEROXIDE REDUCTASE SUBUNIT C_ THIOL SPECIFIC ANTIOXIDANT DOMAIN-CONTAINING PROTEIN"/>
    <property type="match status" value="1"/>
</dbReference>
<dbReference type="OrthoDB" id="40334at2759"/>
<sequence>MLSSLTTKLALKKVGLSSKDLDFSSPSKPAPQDDDADPDAASRPWISLKSLPLSVHPWLSPPAPPVKVAASVPRIGDLAPRDFDGKLEVGRGRPVLVVFLRCVGCAFAQKTFLALRTLANRYPSLSCIAVSHASPAATRKWIDLLGGAWSVSIIHDQDRAVYAAWGLGIAGMWYLLHPACQAQGWREQGWLGDQVAQAVSRRSNSDYAPSSLTTSSASSSRKKTAKASKTSAPPPTARVENQDQADGVSTALGNKWQEAGAFAIDARGVVIWGGKATRADDVMDLDEGVRLLSM</sequence>
<comment type="caution">
    <text evidence="2">The sequence shown here is derived from an EMBL/GenBank/DDBJ whole genome shotgun (WGS) entry which is preliminary data.</text>
</comment>
<evidence type="ECO:0000313" key="3">
    <source>
        <dbReference type="Proteomes" id="UP000224854"/>
    </source>
</evidence>
<reference evidence="2 3" key="1">
    <citation type="submission" date="2017-06" db="EMBL/GenBank/DDBJ databases">
        <title>Ant-infecting Ophiocordyceps genomes reveal a high diversity of potential behavioral manipulation genes and a possible major role for enterotoxins.</title>
        <authorList>
            <person name="De Bekker C."/>
            <person name="Evans H.C."/>
            <person name="Brachmann A."/>
            <person name="Hughes D.P."/>
        </authorList>
    </citation>
    <scope>NUCLEOTIDE SEQUENCE [LARGE SCALE GENOMIC DNA]</scope>
    <source>
        <strain evidence="2 3">1348a</strain>
    </source>
</reference>
<dbReference type="PANTHER" id="PTHR42336">
    <property type="entry name" value="THIOREDOXIN DOMAIN-CONTAINING PROTEIN-RELATED"/>
    <property type="match status" value="1"/>
</dbReference>
<dbReference type="InterPro" id="IPR036249">
    <property type="entry name" value="Thioredoxin-like_sf"/>
</dbReference>
<proteinExistence type="predicted"/>
<dbReference type="Proteomes" id="UP000224854">
    <property type="component" value="Unassembled WGS sequence"/>
</dbReference>
<protein>
    <submittedName>
        <fullName evidence="2">Uncharacterized protein</fullName>
    </submittedName>
</protein>
<dbReference type="Pfam" id="PF13911">
    <property type="entry name" value="AhpC-TSA_2"/>
    <property type="match status" value="1"/>
</dbReference>
<evidence type="ECO:0000256" key="1">
    <source>
        <dbReference type="SAM" id="MobiDB-lite"/>
    </source>
</evidence>
<feature type="compositionally biased region" description="Low complexity" evidence="1">
    <location>
        <begin position="208"/>
        <end position="219"/>
    </location>
</feature>
<dbReference type="InterPro" id="IPR032801">
    <property type="entry name" value="PXL2A/B/C"/>
</dbReference>
<dbReference type="AlphaFoldDB" id="A0A2C5YHR1"/>
<keyword evidence="3" id="KW-1185">Reference proteome</keyword>
<dbReference type="EMBL" id="NJEU01001165">
    <property type="protein sequence ID" value="PHH68297.1"/>
    <property type="molecule type" value="Genomic_DNA"/>
</dbReference>
<accession>A0A2C5YHR1</accession>
<dbReference type="SUPFAM" id="SSF52833">
    <property type="entry name" value="Thioredoxin-like"/>
    <property type="match status" value="1"/>
</dbReference>